<keyword evidence="2 4" id="KW-0479">Metal-binding</keyword>
<proteinExistence type="predicted"/>
<dbReference type="PROSITE" id="PS51007">
    <property type="entry name" value="CYTC"/>
    <property type="match status" value="2"/>
</dbReference>
<dbReference type="PANTHER" id="PTHR30600">
    <property type="entry name" value="CYTOCHROME C PEROXIDASE-RELATED"/>
    <property type="match status" value="1"/>
</dbReference>
<evidence type="ECO:0000256" key="2">
    <source>
        <dbReference type="ARBA" id="ARBA00022723"/>
    </source>
</evidence>
<dbReference type="Proteomes" id="UP000318741">
    <property type="component" value="Chromosome"/>
</dbReference>
<dbReference type="GO" id="GO:0009055">
    <property type="term" value="F:electron transfer activity"/>
    <property type="evidence" value="ECO:0007669"/>
    <property type="project" value="InterPro"/>
</dbReference>
<evidence type="ECO:0000313" key="6">
    <source>
        <dbReference type="EMBL" id="QDT17342.1"/>
    </source>
</evidence>
<dbReference type="GO" id="GO:0004130">
    <property type="term" value="F:cytochrome-c peroxidase activity"/>
    <property type="evidence" value="ECO:0007669"/>
    <property type="project" value="TreeGrafter"/>
</dbReference>
<evidence type="ECO:0000259" key="5">
    <source>
        <dbReference type="PROSITE" id="PS51007"/>
    </source>
</evidence>
<dbReference type="AlphaFoldDB" id="A0A517PD88"/>
<dbReference type="GO" id="GO:0020037">
    <property type="term" value="F:heme binding"/>
    <property type="evidence" value="ECO:0007669"/>
    <property type="project" value="InterPro"/>
</dbReference>
<dbReference type="Gene3D" id="1.10.760.10">
    <property type="entry name" value="Cytochrome c-like domain"/>
    <property type="match status" value="1"/>
</dbReference>
<name>A0A517PD88_9PLAN</name>
<dbReference type="InterPro" id="IPR036909">
    <property type="entry name" value="Cyt_c-like_dom_sf"/>
</dbReference>
<gene>
    <name evidence="6" type="ORF">CA12_34620</name>
</gene>
<sequence>MFPVHLALLVFAAGPADGAAVLPEPAGDPVRGYEVLRSKPLLPPDFDRETLLRLGLTWAPEERAKAKAAGEAERIAMAFSRYGLVAPPPNDPIGGEVLNYVETPDGWVMNCFACHGGKVAGRTIPGLPNSHYGLETLTEEVRTVKLLTGKPLGHQDLGQMKIPAGSSHGTTNAVVFGIVLDAFREPDMSVNTGRHPGPLLHHDMDAPPWWHLKKKSRLYIDGFSPKNHRVLMQFMLLPSAGRETVLSWEDDFRDVLAYIESVEAPPYPYEIDEKLAATGRGVFERNCTECHGMYADDPAAETYPELTVPIEIVGTDRRRLDALTVPHRRHLGTTWMSRYGEDPVVEDPGGYVAPPLDGVWATAPYFHNGSVPTLAGVLSPDERPTLWRRSEDGYDTQRVGLEYEEVSEVPDRDARFVFDTRRADLGKTNAGHPFAAELTANEKRALLEYLKTL</sequence>
<keyword evidence="7" id="KW-1185">Reference proteome</keyword>
<keyword evidence="3 4" id="KW-0408">Iron</keyword>
<feature type="domain" description="Cytochrome c" evidence="5">
    <location>
        <begin position="89"/>
        <end position="263"/>
    </location>
</feature>
<dbReference type="Pfam" id="PF21419">
    <property type="entry name" value="RoxA-like_Cyt-c"/>
    <property type="match status" value="1"/>
</dbReference>
<dbReference type="KEGG" id="acaf:CA12_34620"/>
<protein>
    <submittedName>
        <fullName evidence="6">Cytochrome c</fullName>
    </submittedName>
</protein>
<keyword evidence="1 4" id="KW-0349">Heme</keyword>
<dbReference type="OrthoDB" id="417271at2"/>
<dbReference type="InterPro" id="IPR009056">
    <property type="entry name" value="Cyt_c-like_dom"/>
</dbReference>
<dbReference type="RefSeq" id="WP_145360222.1">
    <property type="nucleotide sequence ID" value="NZ_CP036265.1"/>
</dbReference>
<accession>A0A517PD88</accession>
<dbReference type="GO" id="GO:0046872">
    <property type="term" value="F:metal ion binding"/>
    <property type="evidence" value="ECO:0007669"/>
    <property type="project" value="UniProtKB-KW"/>
</dbReference>
<dbReference type="PANTHER" id="PTHR30600:SF9">
    <property type="entry name" value="BLR7738 PROTEIN"/>
    <property type="match status" value="1"/>
</dbReference>
<dbReference type="EMBL" id="CP036265">
    <property type="protein sequence ID" value="QDT17342.1"/>
    <property type="molecule type" value="Genomic_DNA"/>
</dbReference>
<evidence type="ECO:0000313" key="7">
    <source>
        <dbReference type="Proteomes" id="UP000318741"/>
    </source>
</evidence>
<evidence type="ECO:0000256" key="3">
    <source>
        <dbReference type="ARBA" id="ARBA00023004"/>
    </source>
</evidence>
<evidence type="ECO:0000256" key="4">
    <source>
        <dbReference type="PROSITE-ProRule" id="PRU00433"/>
    </source>
</evidence>
<feature type="domain" description="Cytochrome c" evidence="5">
    <location>
        <begin position="274"/>
        <end position="453"/>
    </location>
</feature>
<dbReference type="SUPFAM" id="SSF46626">
    <property type="entry name" value="Cytochrome c"/>
    <property type="match status" value="1"/>
</dbReference>
<organism evidence="6 7">
    <name type="scientific">Alienimonas californiensis</name>
    <dbReference type="NCBI Taxonomy" id="2527989"/>
    <lineage>
        <taxon>Bacteria</taxon>
        <taxon>Pseudomonadati</taxon>
        <taxon>Planctomycetota</taxon>
        <taxon>Planctomycetia</taxon>
        <taxon>Planctomycetales</taxon>
        <taxon>Planctomycetaceae</taxon>
        <taxon>Alienimonas</taxon>
    </lineage>
</organism>
<dbReference type="InterPro" id="IPR051395">
    <property type="entry name" value="Cytochrome_c_Peroxidase/MauG"/>
</dbReference>
<evidence type="ECO:0000256" key="1">
    <source>
        <dbReference type="ARBA" id="ARBA00022617"/>
    </source>
</evidence>
<reference evidence="6 7" key="1">
    <citation type="submission" date="2019-02" db="EMBL/GenBank/DDBJ databases">
        <title>Deep-cultivation of Planctomycetes and their phenomic and genomic characterization uncovers novel biology.</title>
        <authorList>
            <person name="Wiegand S."/>
            <person name="Jogler M."/>
            <person name="Boedeker C."/>
            <person name="Pinto D."/>
            <person name="Vollmers J."/>
            <person name="Rivas-Marin E."/>
            <person name="Kohn T."/>
            <person name="Peeters S.H."/>
            <person name="Heuer A."/>
            <person name="Rast P."/>
            <person name="Oberbeckmann S."/>
            <person name="Bunk B."/>
            <person name="Jeske O."/>
            <person name="Meyerdierks A."/>
            <person name="Storesund J.E."/>
            <person name="Kallscheuer N."/>
            <person name="Luecker S."/>
            <person name="Lage O.M."/>
            <person name="Pohl T."/>
            <person name="Merkel B.J."/>
            <person name="Hornburger P."/>
            <person name="Mueller R.-W."/>
            <person name="Bruemmer F."/>
            <person name="Labrenz M."/>
            <person name="Spormann A.M."/>
            <person name="Op den Camp H."/>
            <person name="Overmann J."/>
            <person name="Amann R."/>
            <person name="Jetten M.S.M."/>
            <person name="Mascher T."/>
            <person name="Medema M.H."/>
            <person name="Devos D.P."/>
            <person name="Kaster A.-K."/>
            <person name="Ovreas L."/>
            <person name="Rohde M."/>
            <person name="Galperin M.Y."/>
            <person name="Jogler C."/>
        </authorList>
    </citation>
    <scope>NUCLEOTIDE SEQUENCE [LARGE SCALE GENOMIC DNA]</scope>
    <source>
        <strain evidence="6 7">CA12</strain>
    </source>
</reference>